<dbReference type="Pfam" id="PF05426">
    <property type="entry name" value="Alginate_lyase"/>
    <property type="match status" value="1"/>
</dbReference>
<name>A0ABP9GR29_9FLAO</name>
<keyword evidence="2" id="KW-0456">Lyase</keyword>
<dbReference type="Proteomes" id="UP001501302">
    <property type="component" value="Unassembled WGS sequence"/>
</dbReference>
<evidence type="ECO:0000256" key="1">
    <source>
        <dbReference type="ARBA" id="ARBA00022729"/>
    </source>
</evidence>
<evidence type="ECO:0000313" key="5">
    <source>
        <dbReference type="Proteomes" id="UP001501302"/>
    </source>
</evidence>
<evidence type="ECO:0000313" key="4">
    <source>
        <dbReference type="EMBL" id="GAA4950263.1"/>
    </source>
</evidence>
<protein>
    <recommendedName>
        <fullName evidence="3">Alginate lyase domain-containing protein</fullName>
    </recommendedName>
</protein>
<dbReference type="InterPro" id="IPR008929">
    <property type="entry name" value="Chondroitin_lyas"/>
</dbReference>
<evidence type="ECO:0000259" key="3">
    <source>
        <dbReference type="Pfam" id="PF05426"/>
    </source>
</evidence>
<dbReference type="EMBL" id="BAABJJ010000036">
    <property type="protein sequence ID" value="GAA4950263.1"/>
    <property type="molecule type" value="Genomic_DNA"/>
</dbReference>
<evidence type="ECO:0000256" key="2">
    <source>
        <dbReference type="ARBA" id="ARBA00023239"/>
    </source>
</evidence>
<reference evidence="5" key="1">
    <citation type="journal article" date="2019" name="Int. J. Syst. Evol. Microbiol.">
        <title>The Global Catalogue of Microorganisms (GCM) 10K type strain sequencing project: providing services to taxonomists for standard genome sequencing and annotation.</title>
        <authorList>
            <consortium name="The Broad Institute Genomics Platform"/>
            <consortium name="The Broad Institute Genome Sequencing Center for Infectious Disease"/>
            <person name="Wu L."/>
            <person name="Ma J."/>
        </authorList>
    </citation>
    <scope>NUCLEOTIDE SEQUENCE [LARGE SCALE GENOMIC DNA]</scope>
    <source>
        <strain evidence="5">JCM 18285</strain>
    </source>
</reference>
<dbReference type="Gene3D" id="1.50.10.100">
    <property type="entry name" value="Chondroitin AC/alginate lyase"/>
    <property type="match status" value="1"/>
</dbReference>
<gene>
    <name evidence="4" type="ORF">GCM10023314_24500</name>
</gene>
<feature type="domain" description="Alginate lyase" evidence="3">
    <location>
        <begin position="1"/>
        <end position="196"/>
    </location>
</feature>
<accession>A0ABP9GR29</accession>
<dbReference type="SUPFAM" id="SSF48230">
    <property type="entry name" value="Chondroitin AC/alginate lyase"/>
    <property type="match status" value="1"/>
</dbReference>
<comment type="caution">
    <text evidence="4">The sequence shown here is derived from an EMBL/GenBank/DDBJ whole genome shotgun (WGS) entry which is preliminary data.</text>
</comment>
<dbReference type="InterPro" id="IPR008397">
    <property type="entry name" value="Alginate_lyase_dom"/>
</dbReference>
<keyword evidence="1" id="KW-0732">Signal</keyword>
<keyword evidence="5" id="KW-1185">Reference proteome</keyword>
<organism evidence="4 5">
    <name type="scientific">Algibacter agarivorans</name>
    <dbReference type="NCBI Taxonomy" id="1109741"/>
    <lineage>
        <taxon>Bacteria</taxon>
        <taxon>Pseudomonadati</taxon>
        <taxon>Bacteroidota</taxon>
        <taxon>Flavobacteriia</taxon>
        <taxon>Flavobacteriales</taxon>
        <taxon>Flavobacteriaceae</taxon>
        <taxon>Algibacter</taxon>
    </lineage>
</organism>
<proteinExistence type="predicted"/>
<sequence>MLKVWFLNEDTKMNPNLNFAQGIPGKNTGRGIGIIEFAGITNIITAIEILEMNKVMDLKTSKKLRQWFTEYLNWLQTSENGIFEKNTKNNHGVFYDIQVVSILLFLDREDEAKQILEVVKTERIATQIEPNGAQSHELAHTKALSYSAMNLKGFTQLAFLGTKVGVDLWSYEAENGASIIKAYEFLKPYAKGEKEWNYPQIHSLSKAQKRLRDLFVKAGSQFSIPEYCKIGTKISKKSNSLLYSCY</sequence>